<evidence type="ECO:0000256" key="9">
    <source>
        <dbReference type="ARBA" id="ARBA00023159"/>
    </source>
</evidence>
<evidence type="ECO:0000256" key="11">
    <source>
        <dbReference type="ARBA" id="ARBA00023204"/>
    </source>
</evidence>
<dbReference type="GO" id="GO:0032259">
    <property type="term" value="P:methylation"/>
    <property type="evidence" value="ECO:0007669"/>
    <property type="project" value="UniProtKB-KW"/>
</dbReference>
<dbReference type="InterPro" id="IPR035451">
    <property type="entry name" value="Ada-like_dom_sf"/>
</dbReference>
<dbReference type="InterPro" id="IPR018060">
    <property type="entry name" value="HTH_AraC"/>
</dbReference>
<dbReference type="GO" id="GO:0008270">
    <property type="term" value="F:zinc ion binding"/>
    <property type="evidence" value="ECO:0007669"/>
    <property type="project" value="InterPro"/>
</dbReference>
<dbReference type="Gene3D" id="3.40.10.10">
    <property type="entry name" value="DNA Methylphosphotriester Repair Domain"/>
    <property type="match status" value="1"/>
</dbReference>
<dbReference type="SUPFAM" id="SSF57884">
    <property type="entry name" value="Ada DNA repair protein, N-terminal domain (N-Ada 10)"/>
    <property type="match status" value="1"/>
</dbReference>
<evidence type="ECO:0000259" key="13">
    <source>
        <dbReference type="PROSITE" id="PS01124"/>
    </source>
</evidence>
<reference evidence="14 15" key="1">
    <citation type="submission" date="2018-11" db="EMBL/GenBank/DDBJ databases">
        <title>Phylogenetic determinants of toxin gene distribution in genomes of Brevibacillus laterosporus.</title>
        <authorList>
            <person name="Glare T.R."/>
            <person name="Durrant A."/>
            <person name="Berry C."/>
            <person name="Palma L."/>
            <person name="Ormskirk M."/>
            <person name="Cox M.O."/>
        </authorList>
    </citation>
    <scope>NUCLEOTIDE SEQUENCE [LARGE SCALE GENOMIC DNA]</scope>
    <source>
        <strain evidence="14 15">1821L</strain>
    </source>
</reference>
<keyword evidence="8" id="KW-0238">DNA-binding</keyword>
<keyword evidence="10" id="KW-0804">Transcription</keyword>
<evidence type="ECO:0000256" key="2">
    <source>
        <dbReference type="ARBA" id="ARBA00022603"/>
    </source>
</evidence>
<dbReference type="PANTHER" id="PTHR43280:SF28">
    <property type="entry name" value="HTH-TYPE TRANSCRIPTIONAL ACTIVATOR RHAS"/>
    <property type="match status" value="1"/>
</dbReference>
<evidence type="ECO:0000256" key="3">
    <source>
        <dbReference type="ARBA" id="ARBA00022679"/>
    </source>
</evidence>
<dbReference type="InterPro" id="IPR020449">
    <property type="entry name" value="Tscrpt_reg_AraC-type_HTH"/>
</dbReference>
<keyword evidence="4" id="KW-0479">Metal-binding</keyword>
<keyword evidence="7" id="KW-0805">Transcription regulation</keyword>
<keyword evidence="2" id="KW-0489">Methyltransferase</keyword>
<dbReference type="PANTHER" id="PTHR43280">
    <property type="entry name" value="ARAC-FAMILY TRANSCRIPTIONAL REGULATOR"/>
    <property type="match status" value="1"/>
</dbReference>
<dbReference type="Proteomes" id="UP000319432">
    <property type="component" value="Chromosome"/>
</dbReference>
<dbReference type="Pfam" id="PF12833">
    <property type="entry name" value="HTH_18"/>
    <property type="match status" value="1"/>
</dbReference>
<dbReference type="GO" id="GO:0008168">
    <property type="term" value="F:methyltransferase activity"/>
    <property type="evidence" value="ECO:0007669"/>
    <property type="project" value="UniProtKB-KW"/>
</dbReference>
<dbReference type="InterPro" id="IPR004026">
    <property type="entry name" value="Ada_DNA_repair_Zn-bd"/>
</dbReference>
<protein>
    <submittedName>
        <fullName evidence="14">AraC family transcriptional regulator</fullName>
    </submittedName>
</protein>
<dbReference type="GO" id="GO:0003700">
    <property type="term" value="F:DNA-binding transcription factor activity"/>
    <property type="evidence" value="ECO:0007669"/>
    <property type="project" value="InterPro"/>
</dbReference>
<evidence type="ECO:0000256" key="5">
    <source>
        <dbReference type="ARBA" id="ARBA00022763"/>
    </source>
</evidence>
<dbReference type="Pfam" id="PF02805">
    <property type="entry name" value="Ada_Zn_binding"/>
    <property type="match status" value="1"/>
</dbReference>
<organism evidence="14 15">
    <name type="scientific">Brevibacillus laterosporus</name>
    <name type="common">Bacillus laterosporus</name>
    <dbReference type="NCBI Taxonomy" id="1465"/>
    <lineage>
        <taxon>Bacteria</taxon>
        <taxon>Bacillati</taxon>
        <taxon>Bacillota</taxon>
        <taxon>Bacilli</taxon>
        <taxon>Bacillales</taxon>
        <taxon>Paenibacillaceae</taxon>
        <taxon>Brevibacillus</taxon>
    </lineage>
</organism>
<dbReference type="AlphaFoldDB" id="A0A518VAL4"/>
<keyword evidence="3" id="KW-0808">Transferase</keyword>
<dbReference type="Gene3D" id="1.10.10.60">
    <property type="entry name" value="Homeodomain-like"/>
    <property type="match status" value="2"/>
</dbReference>
<evidence type="ECO:0000313" key="15">
    <source>
        <dbReference type="Proteomes" id="UP000319432"/>
    </source>
</evidence>
<dbReference type="PROSITE" id="PS01124">
    <property type="entry name" value="HTH_ARAC_FAMILY_2"/>
    <property type="match status" value="1"/>
</dbReference>
<keyword evidence="5" id="KW-0227">DNA damage</keyword>
<evidence type="ECO:0000256" key="12">
    <source>
        <dbReference type="SAM" id="MobiDB-lite"/>
    </source>
</evidence>
<evidence type="ECO:0000256" key="7">
    <source>
        <dbReference type="ARBA" id="ARBA00023015"/>
    </source>
</evidence>
<feature type="domain" description="HTH araC/xylS-type" evidence="13">
    <location>
        <begin position="107"/>
        <end position="205"/>
    </location>
</feature>
<dbReference type="FunFam" id="3.40.10.10:FF:000001">
    <property type="entry name" value="DNA-3-methyladenine glycosylase 2"/>
    <property type="match status" value="1"/>
</dbReference>
<dbReference type="GO" id="GO:0006307">
    <property type="term" value="P:DNA alkylation repair"/>
    <property type="evidence" value="ECO:0007669"/>
    <property type="project" value="UniProtKB-ARBA"/>
</dbReference>
<keyword evidence="6" id="KW-0862">Zinc</keyword>
<dbReference type="PROSITE" id="PS00041">
    <property type="entry name" value="HTH_ARAC_FAMILY_1"/>
    <property type="match status" value="1"/>
</dbReference>
<dbReference type="OrthoDB" id="9802228at2"/>
<evidence type="ECO:0000313" key="14">
    <source>
        <dbReference type="EMBL" id="QDX94019.1"/>
    </source>
</evidence>
<evidence type="ECO:0000256" key="6">
    <source>
        <dbReference type="ARBA" id="ARBA00022833"/>
    </source>
</evidence>
<sequence>MKNRKGQIHENDSDSIHNENKLDTDKKQLTDEKWQAIIHNDASYNATFFYAVKTTGIFCRPSCKSREPKKENVRIFQNAEEALSENFRPCKRCKPTGQRLPDVEWVAQITEYIDTNYSETLTLETLADICHGSPYHLQRTFKRIKGMTPVEYVQHTRINKAMTYLIHSDQAISDIAMIVGMPNTPYFITLFKKITGQTPNKFRQLNRNNQTVEVLQSGNKK</sequence>
<keyword evidence="9" id="KW-0010">Activator</keyword>
<evidence type="ECO:0000256" key="8">
    <source>
        <dbReference type="ARBA" id="ARBA00023125"/>
    </source>
</evidence>
<name>A0A518VAL4_BRELA</name>
<dbReference type="SUPFAM" id="SSF46689">
    <property type="entry name" value="Homeodomain-like"/>
    <property type="match status" value="2"/>
</dbReference>
<keyword evidence="11" id="KW-0234">DNA repair</keyword>
<gene>
    <name evidence="14" type="ORF">EEL30_18015</name>
</gene>
<feature type="region of interest" description="Disordered" evidence="12">
    <location>
        <begin position="1"/>
        <end position="21"/>
    </location>
</feature>
<accession>A0A518VAL4</accession>
<dbReference type="EMBL" id="CP033464">
    <property type="protein sequence ID" value="QDX94019.1"/>
    <property type="molecule type" value="Genomic_DNA"/>
</dbReference>
<dbReference type="InterPro" id="IPR018062">
    <property type="entry name" value="HTH_AraC-typ_CS"/>
</dbReference>
<dbReference type="InterPro" id="IPR009057">
    <property type="entry name" value="Homeodomain-like_sf"/>
</dbReference>
<dbReference type="PIRSF" id="PIRSF000408">
    <property type="entry name" value="Alkyltransferas_AdaA"/>
    <property type="match status" value="1"/>
</dbReference>
<dbReference type="SMART" id="SM00342">
    <property type="entry name" value="HTH_ARAC"/>
    <property type="match status" value="1"/>
</dbReference>
<evidence type="ECO:0000256" key="4">
    <source>
        <dbReference type="ARBA" id="ARBA00022723"/>
    </source>
</evidence>
<feature type="compositionally biased region" description="Basic and acidic residues" evidence="12">
    <location>
        <begin position="7"/>
        <end position="21"/>
    </location>
</feature>
<evidence type="ECO:0000256" key="10">
    <source>
        <dbReference type="ARBA" id="ARBA00023163"/>
    </source>
</evidence>
<keyword evidence="15" id="KW-1185">Reference proteome</keyword>
<dbReference type="GO" id="GO:0043565">
    <property type="term" value="F:sequence-specific DNA binding"/>
    <property type="evidence" value="ECO:0007669"/>
    <property type="project" value="InterPro"/>
</dbReference>
<evidence type="ECO:0000256" key="1">
    <source>
        <dbReference type="ARBA" id="ARBA00001947"/>
    </source>
</evidence>
<proteinExistence type="predicted"/>
<dbReference type="PRINTS" id="PR00032">
    <property type="entry name" value="HTHARAC"/>
</dbReference>
<comment type="cofactor">
    <cofactor evidence="1">
        <name>Zn(2+)</name>
        <dbReference type="ChEBI" id="CHEBI:29105"/>
    </cofactor>
</comment>
<dbReference type="InterPro" id="IPR016220">
    <property type="entry name" value="Me-P-triester_DNA_alkyl-Trfase"/>
</dbReference>